<evidence type="ECO:0000256" key="2">
    <source>
        <dbReference type="ARBA" id="ARBA00022630"/>
    </source>
</evidence>
<dbReference type="InterPro" id="IPR050315">
    <property type="entry name" value="FAD-oxidoreductase_2"/>
</dbReference>
<evidence type="ECO:0000256" key="7">
    <source>
        <dbReference type="ARBA" id="ARBA00023136"/>
    </source>
</evidence>
<dbReference type="SUPFAM" id="SSF103473">
    <property type="entry name" value="MFS general substrate transporter"/>
    <property type="match status" value="1"/>
</dbReference>
<dbReference type="RefSeq" id="WP_269475900.1">
    <property type="nucleotide sequence ID" value="NZ_LR778301.1"/>
</dbReference>
<evidence type="ECO:0000313" key="10">
    <source>
        <dbReference type="EMBL" id="CAB1367941.1"/>
    </source>
</evidence>
<dbReference type="Gene3D" id="3.50.50.60">
    <property type="entry name" value="FAD/NAD(P)-binding domain"/>
    <property type="match status" value="2"/>
</dbReference>
<dbReference type="InterPro" id="IPR003953">
    <property type="entry name" value="FAD-dep_OxRdtase_2_FAD-bd"/>
</dbReference>
<keyword evidence="7 8" id="KW-0472">Membrane</keyword>
<organism evidence="10 11">
    <name type="scientific">Denitratisoma oestradiolicum</name>
    <dbReference type="NCBI Taxonomy" id="311182"/>
    <lineage>
        <taxon>Bacteria</taxon>
        <taxon>Pseudomonadati</taxon>
        <taxon>Pseudomonadota</taxon>
        <taxon>Betaproteobacteria</taxon>
        <taxon>Nitrosomonadales</taxon>
        <taxon>Sterolibacteriaceae</taxon>
        <taxon>Denitratisoma</taxon>
    </lineage>
</organism>
<reference evidence="10 11" key="1">
    <citation type="submission" date="2020-03" db="EMBL/GenBank/DDBJ databases">
        <authorList>
            <consortium name="Genoscope - CEA"/>
            <person name="William W."/>
        </authorList>
    </citation>
    <scope>NUCLEOTIDE SEQUENCE [LARGE SCALE GENOMIC DNA]</scope>
    <source>
        <strain evidence="11">DSM 16959</strain>
    </source>
</reference>
<dbReference type="PANTHER" id="PTHR43400">
    <property type="entry name" value="FUMARATE REDUCTASE"/>
    <property type="match status" value="1"/>
</dbReference>
<dbReference type="EC" id="1.3.99.4" evidence="10"/>
<dbReference type="InterPro" id="IPR011701">
    <property type="entry name" value="MFS"/>
</dbReference>
<accession>A0A6S6XPN2</accession>
<dbReference type="Pfam" id="PF00890">
    <property type="entry name" value="FAD_binding_2"/>
    <property type="match status" value="1"/>
</dbReference>
<evidence type="ECO:0000259" key="9">
    <source>
        <dbReference type="PROSITE" id="PS50850"/>
    </source>
</evidence>
<sequence length="727" mass="79787">MKPGSGLHEGPPHRCAFLGGQGGPDVTFALVLRDGRHQEWPASAVANASSSWAYGWVRSVIGAKWTFRTGLFLMAVGYIFISCTSGAPFTAVGSAIAGVGSGVLLPHLLYLLLDHAPEKMRARAGGLFYSAVYLGDFLNPVVVAPIRYIVGIHGVFLVMGILVALGLIWEFFLFSKPKTGIGPYRRGLIFRQTPLYKKYLQPIDVIHMLYQDVYHDEDVVIRVPLNDQIHDDYDSAYAYLKAAVGETTSDGKVRAYLESAGEMVRYLNNKTSTRYQACLMYPDYYQEMPGAAPGGRSMEPLPFDAERLGNELSHLRDPHPCLTLMGKSMTVSESVTLATKGSGWLWVTLKTLGRYYLDFPWRLKTRRDRRLCLGNALIGSLRHSMLMRDIPLWLNCPMVSLVQEDGQVKGVVASREGKQITIHTHKGVVLAAGGFDRNQGMRDQYLPQPSRMEWSSTPPDLNTGDTIKAAAMIGAKLENMDQVWGTPSVPNPHVPQGQQPIFCERGLGGFIAVNKQGKRFVDEAISYDRFQAAMCENHRDTGGCIPAWIIFDARFRMDSPMGPFLPAIVFPDAKVPNAWRGDIFFKSDTLEGLAAQIGIDPLGLADSIRRNNEYARSGVDPDFGRGNNLHDRYWSNKRVKPNPCLIPIEKGPFYAIKVMPSDTGTKGGPSITDDAQVISITGEPISGLYCIGNNSSAALGRAYAGAGGTIGPSLVFGYRAANHLGRS</sequence>
<dbReference type="EMBL" id="LR778301">
    <property type="protein sequence ID" value="CAB1367941.1"/>
    <property type="molecule type" value="Genomic_DNA"/>
</dbReference>
<keyword evidence="5 8" id="KW-1133">Transmembrane helix</keyword>
<keyword evidence="2" id="KW-0285">Flavoprotein</keyword>
<evidence type="ECO:0000256" key="3">
    <source>
        <dbReference type="ARBA" id="ARBA00022692"/>
    </source>
</evidence>
<dbReference type="InterPro" id="IPR036188">
    <property type="entry name" value="FAD/NAD-bd_sf"/>
</dbReference>
<dbReference type="GO" id="GO:0022857">
    <property type="term" value="F:transmembrane transporter activity"/>
    <property type="evidence" value="ECO:0007669"/>
    <property type="project" value="InterPro"/>
</dbReference>
<keyword evidence="11" id="KW-1185">Reference proteome</keyword>
<dbReference type="Proteomes" id="UP000515733">
    <property type="component" value="Chromosome"/>
</dbReference>
<keyword evidence="3 8" id="KW-0812">Transmembrane</keyword>
<feature type="domain" description="Major facilitator superfamily (MFS) profile" evidence="9">
    <location>
        <begin position="1"/>
        <end position="178"/>
    </location>
</feature>
<feature type="transmembrane region" description="Helical" evidence="8">
    <location>
        <begin position="71"/>
        <end position="89"/>
    </location>
</feature>
<dbReference type="KEGG" id="doe:DENOEST_0776"/>
<name>A0A6S6XPN2_9PROT</name>
<keyword evidence="6 10" id="KW-0560">Oxidoreductase</keyword>
<dbReference type="InterPro" id="IPR027477">
    <property type="entry name" value="Succ_DH/fumarate_Rdtase_cat_sf"/>
</dbReference>
<dbReference type="InterPro" id="IPR036259">
    <property type="entry name" value="MFS_trans_sf"/>
</dbReference>
<evidence type="ECO:0000256" key="5">
    <source>
        <dbReference type="ARBA" id="ARBA00022989"/>
    </source>
</evidence>
<dbReference type="SUPFAM" id="SSF51905">
    <property type="entry name" value="FAD/NAD(P)-binding domain"/>
    <property type="match status" value="2"/>
</dbReference>
<evidence type="ECO:0000256" key="1">
    <source>
        <dbReference type="ARBA" id="ARBA00001974"/>
    </source>
</evidence>
<dbReference type="Gene3D" id="3.90.700.10">
    <property type="entry name" value="Succinate dehydrogenase/fumarate reductase flavoprotein, catalytic domain"/>
    <property type="match status" value="1"/>
</dbReference>
<dbReference type="Pfam" id="PF07690">
    <property type="entry name" value="MFS_1"/>
    <property type="match status" value="1"/>
</dbReference>
<evidence type="ECO:0000256" key="6">
    <source>
        <dbReference type="ARBA" id="ARBA00023002"/>
    </source>
</evidence>
<dbReference type="GO" id="GO:0008202">
    <property type="term" value="P:steroid metabolic process"/>
    <property type="evidence" value="ECO:0007669"/>
    <property type="project" value="UniProtKB-ARBA"/>
</dbReference>
<dbReference type="InterPro" id="IPR020846">
    <property type="entry name" value="MFS_dom"/>
</dbReference>
<proteinExistence type="predicted"/>
<evidence type="ECO:0000256" key="8">
    <source>
        <dbReference type="SAM" id="Phobius"/>
    </source>
</evidence>
<feature type="transmembrane region" description="Helical" evidence="8">
    <location>
        <begin position="95"/>
        <end position="113"/>
    </location>
</feature>
<dbReference type="SUPFAM" id="SSF56425">
    <property type="entry name" value="Succinate dehydrogenase/fumarate reductase flavoprotein, catalytic domain"/>
    <property type="match status" value="1"/>
</dbReference>
<evidence type="ECO:0000313" key="11">
    <source>
        <dbReference type="Proteomes" id="UP000515733"/>
    </source>
</evidence>
<feature type="transmembrane region" description="Helical" evidence="8">
    <location>
        <begin position="125"/>
        <end position="146"/>
    </location>
</feature>
<dbReference type="AlphaFoldDB" id="A0A6S6XPN2"/>
<gene>
    <name evidence="10" type="ORF">DENOEST_0776</name>
</gene>
<feature type="transmembrane region" description="Helical" evidence="8">
    <location>
        <begin position="152"/>
        <end position="174"/>
    </location>
</feature>
<dbReference type="GO" id="GO:0047571">
    <property type="term" value="F:3-oxosteroid 1-dehydrogenase activity"/>
    <property type="evidence" value="ECO:0007669"/>
    <property type="project" value="UniProtKB-EC"/>
</dbReference>
<comment type="cofactor">
    <cofactor evidence="1">
        <name>FAD</name>
        <dbReference type="ChEBI" id="CHEBI:57692"/>
    </cofactor>
</comment>
<keyword evidence="4" id="KW-0274">FAD</keyword>
<dbReference type="PANTHER" id="PTHR43400:SF10">
    <property type="entry name" value="3-OXOSTEROID 1-DEHYDROGENASE"/>
    <property type="match status" value="1"/>
</dbReference>
<dbReference type="Gene3D" id="1.20.1250.20">
    <property type="entry name" value="MFS general substrate transporter like domains"/>
    <property type="match status" value="1"/>
</dbReference>
<dbReference type="PROSITE" id="PS50850">
    <property type="entry name" value="MFS"/>
    <property type="match status" value="1"/>
</dbReference>
<evidence type="ECO:0000256" key="4">
    <source>
        <dbReference type="ARBA" id="ARBA00022827"/>
    </source>
</evidence>
<protein>
    <submittedName>
        <fullName evidence="10">3-ketosteroid-delta1-dehydrogenase (Modular protein)</fullName>
        <ecNumber evidence="10">1.3.99.4</ecNumber>
    </submittedName>
</protein>